<proteinExistence type="predicted"/>
<reference evidence="2" key="2">
    <citation type="journal article" date="2019" name="Mol. Plant Microbe Interact.">
        <title>Genome sequence resources for four phytopathogenic fungi from the Colletotrichum orbiculare species complex.</title>
        <authorList>
            <person name="Gan P."/>
            <person name="Tsushima A."/>
            <person name="Narusaka M."/>
            <person name="Narusaka Y."/>
            <person name="Takano Y."/>
            <person name="Kubo Y."/>
            <person name="Shirasu K."/>
        </authorList>
    </citation>
    <scope>GENOME REANNOTATION</scope>
    <source>
        <strain evidence="2">104-T / ATCC 96160 / CBS 514.97 / LARS 414 / MAFF 240422</strain>
    </source>
</reference>
<dbReference type="Proteomes" id="UP000014480">
    <property type="component" value="Unassembled WGS sequence"/>
</dbReference>
<evidence type="ECO:0000313" key="1">
    <source>
        <dbReference type="EMBL" id="TDZ14717.1"/>
    </source>
</evidence>
<organism evidence="1 2">
    <name type="scientific">Colletotrichum orbiculare (strain 104-T / ATCC 96160 / CBS 514.97 / LARS 414 / MAFF 240422)</name>
    <name type="common">Cucumber anthracnose fungus</name>
    <name type="synonym">Colletotrichum lagenarium</name>
    <dbReference type="NCBI Taxonomy" id="1213857"/>
    <lineage>
        <taxon>Eukaryota</taxon>
        <taxon>Fungi</taxon>
        <taxon>Dikarya</taxon>
        <taxon>Ascomycota</taxon>
        <taxon>Pezizomycotina</taxon>
        <taxon>Sordariomycetes</taxon>
        <taxon>Hypocreomycetidae</taxon>
        <taxon>Glomerellales</taxon>
        <taxon>Glomerellaceae</taxon>
        <taxon>Colletotrichum</taxon>
        <taxon>Colletotrichum orbiculare species complex</taxon>
    </lineage>
</organism>
<accession>A0A484FCI2</accession>
<name>A0A484FCI2_COLOR</name>
<dbReference type="EMBL" id="AMCV02000048">
    <property type="protein sequence ID" value="TDZ14717.1"/>
    <property type="molecule type" value="Genomic_DNA"/>
</dbReference>
<keyword evidence="2" id="KW-1185">Reference proteome</keyword>
<reference evidence="2" key="1">
    <citation type="journal article" date="2013" name="New Phytol.">
        <title>Comparative genomic and transcriptomic analyses reveal the hemibiotrophic stage shift of Colletotrichum fungi.</title>
        <authorList>
            <person name="Gan P."/>
            <person name="Ikeda K."/>
            <person name="Irieda H."/>
            <person name="Narusaka M."/>
            <person name="O'Connell R.J."/>
            <person name="Narusaka Y."/>
            <person name="Takano Y."/>
            <person name="Kubo Y."/>
            <person name="Shirasu K."/>
        </authorList>
    </citation>
    <scope>NUCLEOTIDE SEQUENCE [LARGE SCALE GENOMIC DNA]</scope>
    <source>
        <strain evidence="2">104-T / ATCC 96160 / CBS 514.97 / LARS 414 / MAFF 240422</strain>
    </source>
</reference>
<dbReference type="AlphaFoldDB" id="A0A484FCI2"/>
<gene>
    <name evidence="1" type="ORF">Cob_v012395</name>
</gene>
<sequence>MLTLAIGADPNPRRWVSPLPPRTLGERSTHLAFRILPPALPPVLGSSWNIHPYAVLTSSPKYTLAPIALESQPFLRRGYSRRNEAAQCPQLVNHPAAVRRISCLCICSCPVPRILCTELSTSALTATC</sequence>
<evidence type="ECO:0000313" key="2">
    <source>
        <dbReference type="Proteomes" id="UP000014480"/>
    </source>
</evidence>
<comment type="caution">
    <text evidence="1">The sequence shown here is derived from an EMBL/GenBank/DDBJ whole genome shotgun (WGS) entry which is preliminary data.</text>
</comment>
<protein>
    <submittedName>
        <fullName evidence="1">Uncharacterized protein</fullName>
    </submittedName>
</protein>